<organism evidence="1 2">
    <name type="scientific">Streptomyces pacificus</name>
    <dbReference type="NCBI Taxonomy" id="2705029"/>
    <lineage>
        <taxon>Bacteria</taxon>
        <taxon>Bacillati</taxon>
        <taxon>Actinomycetota</taxon>
        <taxon>Actinomycetes</taxon>
        <taxon>Kitasatosporales</taxon>
        <taxon>Streptomycetaceae</taxon>
        <taxon>Streptomyces</taxon>
    </lineage>
</organism>
<accession>A0A6A0B317</accession>
<reference evidence="1 2" key="1">
    <citation type="submission" date="2020-02" db="EMBL/GenBank/DDBJ databases">
        <title>Whole Genome Shotgun Sequence of Streptomyces sp. strain CWH03.</title>
        <authorList>
            <person name="Dohra H."/>
            <person name="Kodani S."/>
            <person name="Yamamura H."/>
        </authorList>
    </citation>
    <scope>NUCLEOTIDE SEQUENCE [LARGE SCALE GENOMIC DNA]</scope>
    <source>
        <strain evidence="1 2">CWH03</strain>
    </source>
</reference>
<name>A0A6A0B317_9ACTN</name>
<sequence length="133" mass="14081">MTLLSKDAILAADDRQWEDVPVPEWGGTVRVLGLSGTERNAYQSSLIVIGSNGKPQRVNLEDQLAKLASRTLVGEDFERLFTDKEVKALGKKNGRVLERVAKVAQRLSGLSEGAVEDAAGNSAAAQSGASTSA</sequence>
<dbReference type="AlphaFoldDB" id="A0A6A0B317"/>
<proteinExistence type="predicted"/>
<evidence type="ECO:0000313" key="1">
    <source>
        <dbReference type="EMBL" id="GFH38918.1"/>
    </source>
</evidence>
<protein>
    <submittedName>
        <fullName evidence="1">Uncharacterized protein</fullName>
    </submittedName>
</protein>
<dbReference type="Gene3D" id="3.30.2220.20">
    <property type="entry name" value="Phage tail assembly chaperone gp13-like"/>
    <property type="match status" value="1"/>
</dbReference>
<dbReference type="RefSeq" id="WP_173266592.1">
    <property type="nucleotide sequence ID" value="NZ_BLLG01000021.1"/>
</dbReference>
<dbReference type="InterPro" id="IPR038556">
    <property type="entry name" value="TAC_Gp13-like_sf"/>
</dbReference>
<dbReference type="EMBL" id="BLLG01000021">
    <property type="protein sequence ID" value="GFH38918.1"/>
    <property type="molecule type" value="Genomic_DNA"/>
</dbReference>
<keyword evidence="2" id="KW-1185">Reference proteome</keyword>
<comment type="caution">
    <text evidence="1">The sequence shown here is derived from an EMBL/GenBank/DDBJ whole genome shotgun (WGS) entry which is preliminary data.</text>
</comment>
<gene>
    <name evidence="1" type="ORF">SCWH03_51810</name>
</gene>
<evidence type="ECO:0000313" key="2">
    <source>
        <dbReference type="Proteomes" id="UP000484988"/>
    </source>
</evidence>
<dbReference type="Proteomes" id="UP000484988">
    <property type="component" value="Unassembled WGS sequence"/>
</dbReference>